<keyword evidence="5" id="KW-0489">Methyltransferase</keyword>
<evidence type="ECO:0000256" key="4">
    <source>
        <dbReference type="ARBA" id="ARBA00023136"/>
    </source>
</evidence>
<evidence type="ECO:0000256" key="2">
    <source>
        <dbReference type="ARBA" id="ARBA00022692"/>
    </source>
</evidence>
<evidence type="ECO:0000256" key="1">
    <source>
        <dbReference type="ARBA" id="ARBA00004141"/>
    </source>
</evidence>
<gene>
    <name evidence="6" type="ORF">INT43_008661</name>
</gene>
<comment type="subcellular location">
    <subcellularLocation>
        <location evidence="5">Endoplasmic reticulum membrane</location>
        <topology evidence="5">Multi-pass membrane protein</topology>
    </subcellularLocation>
    <subcellularLocation>
        <location evidence="1">Membrane</location>
        <topology evidence="1">Multi-pass membrane protein</topology>
    </subcellularLocation>
</comment>
<dbReference type="GO" id="GO:0004671">
    <property type="term" value="F:protein C-terminal S-isoprenylcysteine carboxyl O-methyltransferase activity"/>
    <property type="evidence" value="ECO:0007669"/>
    <property type="project" value="UniProtKB-EC"/>
</dbReference>
<dbReference type="PANTHER" id="PTHR43847">
    <property type="entry name" value="BLL3993 PROTEIN"/>
    <property type="match status" value="1"/>
</dbReference>
<evidence type="ECO:0000313" key="7">
    <source>
        <dbReference type="Proteomes" id="UP000654370"/>
    </source>
</evidence>
<organism evidence="6 7">
    <name type="scientific">Mortierella isabellina</name>
    <name type="common">Filamentous fungus</name>
    <name type="synonym">Umbelopsis isabellina</name>
    <dbReference type="NCBI Taxonomy" id="91625"/>
    <lineage>
        <taxon>Eukaryota</taxon>
        <taxon>Fungi</taxon>
        <taxon>Fungi incertae sedis</taxon>
        <taxon>Mucoromycota</taxon>
        <taxon>Mucoromycotina</taxon>
        <taxon>Umbelopsidomycetes</taxon>
        <taxon>Umbelopsidales</taxon>
        <taxon>Umbelopsidaceae</taxon>
        <taxon>Umbelopsis</taxon>
    </lineage>
</organism>
<feature type="transmembrane region" description="Helical" evidence="5">
    <location>
        <begin position="71"/>
        <end position="91"/>
    </location>
</feature>
<dbReference type="Proteomes" id="UP000654370">
    <property type="component" value="Unassembled WGS sequence"/>
</dbReference>
<feature type="transmembrane region" description="Helical" evidence="5">
    <location>
        <begin position="127"/>
        <end position="155"/>
    </location>
</feature>
<proteinExistence type="inferred from homology"/>
<dbReference type="GO" id="GO:0005789">
    <property type="term" value="C:endoplasmic reticulum membrane"/>
    <property type="evidence" value="ECO:0007669"/>
    <property type="project" value="UniProtKB-SubCell"/>
</dbReference>
<evidence type="ECO:0000313" key="6">
    <source>
        <dbReference type="EMBL" id="KAG2181079.1"/>
    </source>
</evidence>
<dbReference type="OrthoDB" id="422086at2759"/>
<comment type="similarity">
    <text evidence="5">Belongs to the class VI-like SAM-binding methyltransferase superfamily. Isoprenylcysteine carboxyl methyltransferase family.</text>
</comment>
<dbReference type="Gene3D" id="1.20.120.1630">
    <property type="match status" value="1"/>
</dbReference>
<dbReference type="Pfam" id="PF04140">
    <property type="entry name" value="ICMT"/>
    <property type="match status" value="1"/>
</dbReference>
<comment type="caution">
    <text evidence="6">The sequence shown here is derived from an EMBL/GenBank/DDBJ whole genome shotgun (WGS) entry which is preliminary data.</text>
</comment>
<keyword evidence="3 5" id="KW-1133">Transmembrane helix</keyword>
<dbReference type="PANTHER" id="PTHR43847:SF1">
    <property type="entry name" value="BLL3993 PROTEIN"/>
    <property type="match status" value="1"/>
</dbReference>
<evidence type="ECO:0000256" key="5">
    <source>
        <dbReference type="RuleBase" id="RU362022"/>
    </source>
</evidence>
<keyword evidence="5" id="KW-0949">S-adenosyl-L-methionine</keyword>
<dbReference type="EMBL" id="JAEPQZ010000005">
    <property type="protein sequence ID" value="KAG2181079.1"/>
    <property type="molecule type" value="Genomic_DNA"/>
</dbReference>
<dbReference type="InterPro" id="IPR007269">
    <property type="entry name" value="ICMT_MeTrfase"/>
</dbReference>
<reference evidence="6" key="1">
    <citation type="submission" date="2020-12" db="EMBL/GenBank/DDBJ databases">
        <title>Metabolic potential, ecology and presence of endohyphal bacteria is reflected in genomic diversity of Mucoromycotina.</title>
        <authorList>
            <person name="Muszewska A."/>
            <person name="Okrasinska A."/>
            <person name="Steczkiewicz K."/>
            <person name="Drgas O."/>
            <person name="Orlowska M."/>
            <person name="Perlinska-Lenart U."/>
            <person name="Aleksandrzak-Piekarczyk T."/>
            <person name="Szatraj K."/>
            <person name="Zielenkiewicz U."/>
            <person name="Pilsyk S."/>
            <person name="Malc E."/>
            <person name="Mieczkowski P."/>
            <person name="Kruszewska J.S."/>
            <person name="Biernat P."/>
            <person name="Pawlowska J."/>
        </authorList>
    </citation>
    <scope>NUCLEOTIDE SEQUENCE</scope>
    <source>
        <strain evidence="6">WA0000067209</strain>
    </source>
</reference>
<keyword evidence="5" id="KW-0808">Transferase</keyword>
<evidence type="ECO:0000256" key="3">
    <source>
        <dbReference type="ARBA" id="ARBA00022989"/>
    </source>
</evidence>
<dbReference type="InterPro" id="IPR052527">
    <property type="entry name" value="Metal_cation-efflux_comp"/>
</dbReference>
<dbReference type="AlphaFoldDB" id="A0A8H7PV17"/>
<dbReference type="PROSITE" id="PS50244">
    <property type="entry name" value="S5A_REDUCTASE"/>
    <property type="match status" value="1"/>
</dbReference>
<dbReference type="GO" id="GO:0032259">
    <property type="term" value="P:methylation"/>
    <property type="evidence" value="ECO:0007669"/>
    <property type="project" value="UniProtKB-KW"/>
</dbReference>
<feature type="transmembrane region" description="Helical" evidence="5">
    <location>
        <begin position="6"/>
        <end position="23"/>
    </location>
</feature>
<name>A0A8H7PV17_MORIS</name>
<comment type="catalytic activity">
    <reaction evidence="5">
        <text>[protein]-C-terminal S-[(2E,6E)-farnesyl]-L-cysteine + S-adenosyl-L-methionine = [protein]-C-terminal S-[(2E,6E)-farnesyl]-L-cysteine methyl ester + S-adenosyl-L-homocysteine</text>
        <dbReference type="Rhea" id="RHEA:21672"/>
        <dbReference type="Rhea" id="RHEA-COMP:12125"/>
        <dbReference type="Rhea" id="RHEA-COMP:12126"/>
        <dbReference type="ChEBI" id="CHEBI:57856"/>
        <dbReference type="ChEBI" id="CHEBI:59789"/>
        <dbReference type="ChEBI" id="CHEBI:90510"/>
        <dbReference type="ChEBI" id="CHEBI:90511"/>
        <dbReference type="EC" id="2.1.1.100"/>
    </reaction>
</comment>
<protein>
    <recommendedName>
        <fullName evidence="5">Protein-S-isoprenylcysteine O-methyltransferase</fullName>
        <ecNumber evidence="5">2.1.1.100</ecNumber>
    </recommendedName>
</protein>
<sequence>MSIPLILSYFVILGEFAYFVKVNRERTANRMERGAVSQDDRGTGRQMLVSMILSTLSPIWLTTGIGHMWSFLGWVGFGWTIGGALLHLWAIHVNQFFVVDVTVSDDMFICTDGPYKVIRHPGYLGSLVLWIGFALSSSNLFVLLFVGGLMSYAIFRRMHVEEEILFERFGVDYQAYADETAR</sequence>
<keyword evidence="7" id="KW-1185">Reference proteome</keyword>
<comment type="caution">
    <text evidence="5">Lacks conserved residue(s) required for the propagation of feature annotation.</text>
</comment>
<keyword evidence="2 5" id="KW-0812">Transmembrane</keyword>
<keyword evidence="5" id="KW-0256">Endoplasmic reticulum</keyword>
<accession>A0A8H7PV17</accession>
<keyword evidence="4 5" id="KW-0472">Membrane</keyword>
<dbReference type="EC" id="2.1.1.100" evidence="5"/>